<dbReference type="InterPro" id="IPR010593">
    <property type="entry name" value="DUF1159"/>
</dbReference>
<evidence type="ECO:0000313" key="2">
    <source>
        <dbReference type="EMBL" id="ASG19903.1"/>
    </source>
</evidence>
<dbReference type="Proteomes" id="UP000197153">
    <property type="component" value="Chromosome 1"/>
</dbReference>
<evidence type="ECO:0008006" key="4">
    <source>
        <dbReference type="Google" id="ProtNLM"/>
    </source>
</evidence>
<sequence length="163" mass="17326">MPGPRPIGRHLNAIAGKALGPHGPAFATLLAEWDAIVGPRLASVALPLKLQFPKGRQDDAVLHLGVAGPAALFIQHEEPQILQRLNGFFGFRAVARLKLLQAPPATNRRRDRPAPIPRRLSAGEAAALETQTAAVEDGDLREALTSLGRAILATEKPAGSPKR</sequence>
<evidence type="ECO:0000313" key="3">
    <source>
        <dbReference type="Proteomes" id="UP000197153"/>
    </source>
</evidence>
<feature type="region of interest" description="Disordered" evidence="1">
    <location>
        <begin position="104"/>
        <end position="124"/>
    </location>
</feature>
<accession>A0A248JME2</accession>
<dbReference type="EMBL" id="CP022110">
    <property type="protein sequence ID" value="ASG19903.1"/>
    <property type="molecule type" value="Genomic_DNA"/>
</dbReference>
<dbReference type="PIRSF" id="PIRSF032064">
    <property type="entry name" value="UCP032064"/>
    <property type="match status" value="1"/>
</dbReference>
<protein>
    <recommendedName>
        <fullName evidence="4">RNA-binding protein</fullName>
    </recommendedName>
</protein>
<dbReference type="AlphaFoldDB" id="A0A248JME2"/>
<gene>
    <name evidence="2" type="ORF">Y958_02945</name>
</gene>
<organism evidence="2 3">
    <name type="scientific">Nitrospirillum viridazoti CBAmc</name>
    <dbReference type="NCBI Taxonomy" id="1441467"/>
    <lineage>
        <taxon>Bacteria</taxon>
        <taxon>Pseudomonadati</taxon>
        <taxon>Pseudomonadota</taxon>
        <taxon>Alphaproteobacteria</taxon>
        <taxon>Rhodospirillales</taxon>
        <taxon>Azospirillaceae</taxon>
        <taxon>Nitrospirillum</taxon>
        <taxon>Nitrospirillum viridazoti</taxon>
    </lineage>
</organism>
<dbReference type="InterPro" id="IPR007922">
    <property type="entry name" value="DciA-like"/>
</dbReference>
<reference evidence="2 3" key="1">
    <citation type="submission" date="2017-06" db="EMBL/GenBank/DDBJ databases">
        <title>Complete genome sequence of Nitrospirillum amazonense strain CBAmC, an endophytic nitrogen-fixing and plant growth-promoting bacterium, isolated from sugarcane.</title>
        <authorList>
            <person name="Schwab S."/>
            <person name="dos Santos Teixeira K.R."/>
            <person name="Simoes Araujo J.L."/>
            <person name="Soares Vidal M."/>
            <person name="Borges de Freitas H.R."/>
            <person name="Rivello Crivelaro A.L."/>
            <person name="Bueno de Camargo Nunes A."/>
            <person name="dos Santos C.M."/>
            <person name="Palmeira da Silva Rosa D."/>
            <person name="da Silva Padilha D."/>
            <person name="da Silva E."/>
            <person name="Araujo Terra L."/>
            <person name="Soares Mendes V."/>
            <person name="Farinelli L."/>
            <person name="Magalhaes Cruz L."/>
            <person name="Baldani J.I."/>
        </authorList>
    </citation>
    <scope>NUCLEOTIDE SEQUENCE [LARGE SCALE GENOMIC DNA]</scope>
    <source>
        <strain evidence="2 3">CBAmC</strain>
    </source>
</reference>
<evidence type="ECO:0000256" key="1">
    <source>
        <dbReference type="SAM" id="MobiDB-lite"/>
    </source>
</evidence>
<proteinExistence type="predicted"/>
<dbReference type="KEGG" id="nao:Y958_02945"/>
<name>A0A248JME2_9PROT</name>
<keyword evidence="3" id="KW-1185">Reference proteome</keyword>
<dbReference type="RefSeq" id="WP_088870846.1">
    <property type="nucleotide sequence ID" value="NZ_CP022110.1"/>
</dbReference>
<dbReference type="Pfam" id="PF05258">
    <property type="entry name" value="DciA"/>
    <property type="match status" value="1"/>
</dbReference>